<evidence type="ECO:0000313" key="2">
    <source>
        <dbReference type="EMBL" id="ACV08457.1"/>
    </source>
</evidence>
<dbReference type="Proteomes" id="UP000000628">
    <property type="component" value="Chromosome"/>
</dbReference>
<evidence type="ECO:0000313" key="3">
    <source>
        <dbReference type="Proteomes" id="UP000000628"/>
    </source>
</evidence>
<keyword evidence="3" id="KW-1185">Reference proteome</keyword>
<reference evidence="2 3" key="1">
    <citation type="journal article" date="2009" name="Stand. Genomic Sci.">
        <title>Complete genome sequence of Jonesia denitrificans type strain (Prevot 55134).</title>
        <authorList>
            <person name="Pukall R."/>
            <person name="Gehrich-Schroter G."/>
            <person name="Lapidus A."/>
            <person name="Nolan M."/>
            <person name="Glavina Del Rio T."/>
            <person name="Lucas S."/>
            <person name="Chen F."/>
            <person name="Tice H."/>
            <person name="Pitluck S."/>
            <person name="Cheng J.F."/>
            <person name="Copeland A."/>
            <person name="Saunders E."/>
            <person name="Brettin T."/>
            <person name="Detter J.C."/>
            <person name="Bruce D."/>
            <person name="Goodwin L."/>
            <person name="Pati A."/>
            <person name="Ivanova N."/>
            <person name="Mavromatis K."/>
            <person name="Ovchinnikova G."/>
            <person name="Chen A."/>
            <person name="Palaniappan K."/>
            <person name="Land M."/>
            <person name="Hauser L."/>
            <person name="Chang Y.J."/>
            <person name="Jeffries C.D."/>
            <person name="Chain P."/>
            <person name="Goker M."/>
            <person name="Bristow J."/>
            <person name="Eisen J.A."/>
            <person name="Markowitz V."/>
            <person name="Hugenholtz P."/>
            <person name="Kyrpides N.C."/>
            <person name="Klenk H.P."/>
            <person name="Han C."/>
        </authorList>
    </citation>
    <scope>NUCLEOTIDE SEQUENCE [LARGE SCALE GENOMIC DNA]</scope>
    <source>
        <strain evidence="3">ATCC 14870 / DSM 20603 / BCRC 15368 / CIP 55.134 / JCM 11481 / NBRC 15587 / NCTC 10816 / Prevot 55134</strain>
    </source>
</reference>
<accession>C7R1Y9</accession>
<gene>
    <name evidence="2" type="ordered locus">Jden_0795</name>
</gene>
<dbReference type="AlphaFoldDB" id="C7R1Y9"/>
<dbReference type="EMBL" id="CP001706">
    <property type="protein sequence ID" value="ACV08457.1"/>
    <property type="molecule type" value="Genomic_DNA"/>
</dbReference>
<feature type="transmembrane region" description="Helical" evidence="1">
    <location>
        <begin position="12"/>
        <end position="32"/>
    </location>
</feature>
<name>C7R1Y9_JONDD</name>
<proteinExistence type="predicted"/>
<keyword evidence="1" id="KW-0472">Membrane</keyword>
<keyword evidence="1" id="KW-1133">Transmembrane helix</keyword>
<dbReference type="HOGENOM" id="CLU_105324_2_0_11"/>
<feature type="transmembrane region" description="Helical" evidence="1">
    <location>
        <begin position="38"/>
        <end position="55"/>
    </location>
</feature>
<sequence length="130" mass="14083">MTTSKRDITLAVFDHTLSAGLGLFIAALGTTIHRQWQPYTLIALLVTIVIATIMLRAWRGLSLVIPFGAAIIITVQVLMQSGPGGDVLLPDQPISYVWIIGSIATVGLGCFTPRSWFRDEKVTRTSTTVA</sequence>
<protein>
    <submittedName>
        <fullName evidence="2">Uncharacterized protein</fullName>
    </submittedName>
</protein>
<keyword evidence="1" id="KW-0812">Transmembrane</keyword>
<feature type="transmembrane region" description="Helical" evidence="1">
    <location>
        <begin position="93"/>
        <end position="111"/>
    </location>
</feature>
<evidence type="ECO:0000256" key="1">
    <source>
        <dbReference type="SAM" id="Phobius"/>
    </source>
</evidence>
<dbReference type="OrthoDB" id="3232343at2"/>
<feature type="transmembrane region" description="Helical" evidence="1">
    <location>
        <begin position="62"/>
        <end position="81"/>
    </location>
</feature>
<organism evidence="2 3">
    <name type="scientific">Jonesia denitrificans (strain ATCC 14870 / DSM 20603 / BCRC 15368 / CIP 55.134 / JCM 11481 / NBRC 15587 / NCTC 10816 / Prevot 55134)</name>
    <name type="common">Listeria denitrificans</name>
    <dbReference type="NCBI Taxonomy" id="471856"/>
    <lineage>
        <taxon>Bacteria</taxon>
        <taxon>Bacillati</taxon>
        <taxon>Actinomycetota</taxon>
        <taxon>Actinomycetes</taxon>
        <taxon>Micrococcales</taxon>
        <taxon>Jonesiaceae</taxon>
        <taxon>Jonesia</taxon>
    </lineage>
</organism>
<dbReference type="eggNOG" id="ENOG50333MW">
    <property type="taxonomic scope" value="Bacteria"/>
</dbReference>
<dbReference type="RefSeq" id="WP_015771085.1">
    <property type="nucleotide sequence ID" value="NC_013174.1"/>
</dbReference>
<dbReference type="STRING" id="471856.Jden_0795"/>
<dbReference type="KEGG" id="jde:Jden_0795"/>